<evidence type="ECO:0000259" key="4">
    <source>
        <dbReference type="PROSITE" id="PS01124"/>
    </source>
</evidence>
<feature type="domain" description="Fe/B12 periplasmic-binding" evidence="5">
    <location>
        <begin position="274"/>
        <end position="536"/>
    </location>
</feature>
<evidence type="ECO:0000259" key="5">
    <source>
        <dbReference type="PROSITE" id="PS50983"/>
    </source>
</evidence>
<dbReference type="AlphaFoldDB" id="A0A329QMR5"/>
<dbReference type="SMART" id="SM00342">
    <property type="entry name" value="HTH_ARAC"/>
    <property type="match status" value="1"/>
</dbReference>
<dbReference type="SUPFAM" id="SSF53807">
    <property type="entry name" value="Helical backbone' metal receptor"/>
    <property type="match status" value="1"/>
</dbReference>
<proteinExistence type="predicted"/>
<dbReference type="PROSITE" id="PS01124">
    <property type="entry name" value="HTH_ARAC_FAMILY_2"/>
    <property type="match status" value="1"/>
</dbReference>
<dbReference type="Gene3D" id="3.40.50.1980">
    <property type="entry name" value="Nitrogenase molybdenum iron protein domain"/>
    <property type="match status" value="2"/>
</dbReference>
<sequence length="536" mass="62280">MTHVQQNHPEGEGQTAADLAWYGLKNVFKDSVNKAYRLVYEETPDHVILVAANRHGKIVIDGIPHPFVPNSAHCVLPGQRVETVYLTDGEQVVYRIHFGIIPSDGQKESSVSLLTELGRSITFPDAQVQQFCEKIVGYWHTGDSTDRFASQAGFQDLLHLLFKKQNQHENALERAREYMLHHYQDTITIENLADEAGMSRYYFMRSFKEKFGQSSMDYLAEIRTNEAKRLMEAGQPLKDIALLAGFKDQHYFSSQFKKQVGLPPRTYIANRKCKTAAYSWPNIGHLLTLQMIPFAAPIDQFWTDDYHRKYRYDVKVALSHDYDFNLKALMRARPDRIVALDEMIPEEEKEKLRHIAPVLFLSWHGEDWRQHLRRTARFLDRENEGERWLLRYEEKVKSVLHHLPHSFQQGKLISLSVSPRGIQIWGRRAGTVFYDDLKIAPASGVEQIEFTRYVEAEQLAAFDADVIIVSVMKDHLSQMVWERLQHAESWKQLHAVRNRHVYLTQGGHWLSEPILEHTANRHELLLQEVNLLFSAR</sequence>
<dbReference type="InterPro" id="IPR018060">
    <property type="entry name" value="HTH_AraC"/>
</dbReference>
<organism evidence="6 7">
    <name type="scientific">Paenibacillus taichungensis</name>
    <dbReference type="NCBI Taxonomy" id="484184"/>
    <lineage>
        <taxon>Bacteria</taxon>
        <taxon>Bacillati</taxon>
        <taxon>Bacillota</taxon>
        <taxon>Bacilli</taxon>
        <taxon>Bacillales</taxon>
        <taxon>Paenibacillaceae</taxon>
        <taxon>Paenibacillus</taxon>
    </lineage>
</organism>
<dbReference type="Pfam" id="PF01497">
    <property type="entry name" value="Peripla_BP_2"/>
    <property type="match status" value="1"/>
</dbReference>
<protein>
    <submittedName>
        <fullName evidence="6">AraC family transcriptional regulator</fullName>
    </submittedName>
</protein>
<dbReference type="GO" id="GO:0043565">
    <property type="term" value="F:sequence-specific DNA binding"/>
    <property type="evidence" value="ECO:0007669"/>
    <property type="project" value="InterPro"/>
</dbReference>
<dbReference type="Gene3D" id="1.10.10.60">
    <property type="entry name" value="Homeodomain-like"/>
    <property type="match status" value="2"/>
</dbReference>
<dbReference type="Proteomes" id="UP000250642">
    <property type="component" value="Unassembled WGS sequence"/>
</dbReference>
<evidence type="ECO:0000313" key="6">
    <source>
        <dbReference type="EMBL" id="RAW13523.1"/>
    </source>
</evidence>
<gene>
    <name evidence="6" type="ORF">DC345_19435</name>
</gene>
<feature type="domain" description="HTH araC/xylS-type" evidence="4">
    <location>
        <begin position="173"/>
        <end position="270"/>
    </location>
</feature>
<dbReference type="InterPro" id="IPR002491">
    <property type="entry name" value="ABC_transptr_periplasmic_BD"/>
</dbReference>
<dbReference type="GO" id="GO:0003700">
    <property type="term" value="F:DNA-binding transcription factor activity"/>
    <property type="evidence" value="ECO:0007669"/>
    <property type="project" value="InterPro"/>
</dbReference>
<dbReference type="InterPro" id="IPR009057">
    <property type="entry name" value="Homeodomain-like_sf"/>
</dbReference>
<keyword evidence="3" id="KW-0804">Transcription</keyword>
<dbReference type="PANTHER" id="PTHR46796">
    <property type="entry name" value="HTH-TYPE TRANSCRIPTIONAL ACTIVATOR RHAS-RELATED"/>
    <property type="match status" value="1"/>
</dbReference>
<dbReference type="EMBL" id="QEVW01000012">
    <property type="protein sequence ID" value="RAW13523.1"/>
    <property type="molecule type" value="Genomic_DNA"/>
</dbReference>
<evidence type="ECO:0000256" key="3">
    <source>
        <dbReference type="ARBA" id="ARBA00023163"/>
    </source>
</evidence>
<comment type="caution">
    <text evidence="6">The sequence shown here is derived from an EMBL/GenBank/DDBJ whole genome shotgun (WGS) entry which is preliminary data.</text>
</comment>
<dbReference type="Pfam" id="PF12833">
    <property type="entry name" value="HTH_18"/>
    <property type="match status" value="1"/>
</dbReference>
<evidence type="ECO:0000256" key="1">
    <source>
        <dbReference type="ARBA" id="ARBA00023015"/>
    </source>
</evidence>
<keyword evidence="2" id="KW-0238">DNA-binding</keyword>
<evidence type="ECO:0000313" key="7">
    <source>
        <dbReference type="Proteomes" id="UP000250642"/>
    </source>
</evidence>
<accession>A0A329QMR5</accession>
<reference evidence="6 7" key="1">
    <citation type="submission" date="2018-04" db="EMBL/GenBank/DDBJ databases">
        <title>Paenibacillus taichungensis Genome sequencing and assembly.</title>
        <authorList>
            <person name="Xu J."/>
            <person name="Rensing C."/>
            <person name="Mazhar H.S."/>
        </authorList>
    </citation>
    <scope>NUCLEOTIDE SEQUENCE [LARGE SCALE GENOMIC DNA]</scope>
    <source>
        <strain evidence="6 7">NC1</strain>
    </source>
</reference>
<evidence type="ECO:0000256" key="2">
    <source>
        <dbReference type="ARBA" id="ARBA00023125"/>
    </source>
</evidence>
<dbReference type="SUPFAM" id="SSF46689">
    <property type="entry name" value="Homeodomain-like"/>
    <property type="match status" value="2"/>
</dbReference>
<dbReference type="InterPro" id="IPR050204">
    <property type="entry name" value="AraC_XylS_family_regulators"/>
</dbReference>
<keyword evidence="1" id="KW-0805">Transcription regulation</keyword>
<dbReference type="PROSITE" id="PS50983">
    <property type="entry name" value="FE_B12_PBP"/>
    <property type="match status" value="1"/>
</dbReference>
<name>A0A329QMR5_9BACL</name>